<proteinExistence type="inferred from homology"/>
<feature type="signal peptide" evidence="5">
    <location>
        <begin position="1"/>
        <end position="19"/>
    </location>
</feature>
<dbReference type="RefSeq" id="WP_354508527.1">
    <property type="nucleotide sequence ID" value="NZ_JBEPMO010000007.1"/>
</dbReference>
<evidence type="ECO:0000256" key="3">
    <source>
        <dbReference type="ARBA" id="ARBA00022729"/>
    </source>
</evidence>
<reference evidence="7 8" key="1">
    <citation type="submission" date="2024-06" db="EMBL/GenBank/DDBJ databases">
        <title>Genomic Encyclopedia of Type Strains, Phase IV (KMG-IV): sequencing the most valuable type-strain genomes for metagenomic binning, comparative biology and taxonomic classification.</title>
        <authorList>
            <person name="Goeker M."/>
        </authorList>
    </citation>
    <scope>NUCLEOTIDE SEQUENCE [LARGE SCALE GENOMIC DNA]</scope>
    <source>
        <strain evidence="7 8">DSM 29388</strain>
    </source>
</reference>
<dbReference type="Pfam" id="PF04231">
    <property type="entry name" value="Endonuclease_1"/>
    <property type="match status" value="1"/>
</dbReference>
<evidence type="ECO:0000313" key="8">
    <source>
        <dbReference type="Proteomes" id="UP001549146"/>
    </source>
</evidence>
<dbReference type="Pfam" id="PF18962">
    <property type="entry name" value="Por_Secre_tail"/>
    <property type="match status" value="1"/>
</dbReference>
<keyword evidence="3 5" id="KW-0732">Signal</keyword>
<dbReference type="SUPFAM" id="SSF54060">
    <property type="entry name" value="His-Me finger endonucleases"/>
    <property type="match status" value="1"/>
</dbReference>
<evidence type="ECO:0000256" key="5">
    <source>
        <dbReference type="SAM" id="SignalP"/>
    </source>
</evidence>
<keyword evidence="4" id="KW-0378">Hydrolase</keyword>
<organism evidence="7 8">
    <name type="scientific">Moheibacter stercoris</name>
    <dbReference type="NCBI Taxonomy" id="1628251"/>
    <lineage>
        <taxon>Bacteria</taxon>
        <taxon>Pseudomonadati</taxon>
        <taxon>Bacteroidota</taxon>
        <taxon>Flavobacteriia</taxon>
        <taxon>Flavobacteriales</taxon>
        <taxon>Weeksellaceae</taxon>
        <taxon>Moheibacter</taxon>
    </lineage>
</organism>
<dbReference type="Proteomes" id="UP001549146">
    <property type="component" value="Unassembled WGS sequence"/>
</dbReference>
<name>A0ABV2LTG6_9FLAO</name>
<sequence length="385" mass="43868">MIKKNLKIFLLTISLASIACGQVPSGYYEDAEGLQGYELKTALHNIIKNFDAQSYNALRDLYASNHSKNGFKDKYYENDNTILDIYSENPDGPDPYNYSANESMGSGANEGDAFNREHLIPQSYFDEALPMRSDAFHVWPTDSKVNGWRGNYAFGPIQNPQSANNCNSGATNLPCKSKNGTLKGRFVEDSSIIVMEPIDEFKGDVARAFFYFATCYQNRMTNFYNNAGGSNVKVMFDGSSNKVFSDDFLEVLAQWHVMDPVSDRERDLNDLIYYNHQGNRNPYIDNPEWVYEIWNVGMDTNDFHYQDRDDVKVYTAQNKNVVVRLENNQKSIVKVSVYDLSGKLVKTQNNPYNNTEVKVRIDNAGIYIIKVEGKGMEINRRVVIK</sequence>
<keyword evidence="7" id="KW-0255">Endonuclease</keyword>
<dbReference type="InterPro" id="IPR026444">
    <property type="entry name" value="Secre_tail"/>
</dbReference>
<comment type="caution">
    <text evidence="7">The sequence shown here is derived from an EMBL/GenBank/DDBJ whole genome shotgun (WGS) entry which is preliminary data.</text>
</comment>
<gene>
    <name evidence="7" type="ORF">ABID46_001445</name>
</gene>
<dbReference type="PANTHER" id="PTHR33607:SF2">
    <property type="entry name" value="ENDONUCLEASE-1"/>
    <property type="match status" value="1"/>
</dbReference>
<evidence type="ECO:0000256" key="4">
    <source>
        <dbReference type="ARBA" id="ARBA00022801"/>
    </source>
</evidence>
<feature type="chain" id="PRO_5045611068" evidence="5">
    <location>
        <begin position="20"/>
        <end position="385"/>
    </location>
</feature>
<evidence type="ECO:0000259" key="6">
    <source>
        <dbReference type="Pfam" id="PF18962"/>
    </source>
</evidence>
<feature type="domain" description="Secretion system C-terminal sorting" evidence="6">
    <location>
        <begin position="318"/>
        <end position="384"/>
    </location>
</feature>
<accession>A0ABV2LTG6</accession>
<comment type="similarity">
    <text evidence="1">Belongs to the EndA/NucM nuclease family.</text>
</comment>
<dbReference type="PROSITE" id="PS51257">
    <property type="entry name" value="PROKAR_LIPOPROTEIN"/>
    <property type="match status" value="1"/>
</dbReference>
<dbReference type="NCBIfam" id="TIGR04183">
    <property type="entry name" value="Por_Secre_tail"/>
    <property type="match status" value="1"/>
</dbReference>
<dbReference type="Gene3D" id="2.60.120.380">
    <property type="match status" value="1"/>
</dbReference>
<keyword evidence="2" id="KW-0540">Nuclease</keyword>
<protein>
    <submittedName>
        <fullName evidence="7">Endonuclease I</fullName>
    </submittedName>
</protein>
<dbReference type="InterPro" id="IPR044925">
    <property type="entry name" value="His-Me_finger_sf"/>
</dbReference>
<evidence type="ECO:0000313" key="7">
    <source>
        <dbReference type="EMBL" id="MET3731863.1"/>
    </source>
</evidence>
<evidence type="ECO:0000256" key="2">
    <source>
        <dbReference type="ARBA" id="ARBA00022722"/>
    </source>
</evidence>
<dbReference type="PANTHER" id="PTHR33607">
    <property type="entry name" value="ENDONUCLEASE-1"/>
    <property type="match status" value="1"/>
</dbReference>
<dbReference type="InterPro" id="IPR007346">
    <property type="entry name" value="Endonuclease-I"/>
</dbReference>
<dbReference type="GO" id="GO:0004519">
    <property type="term" value="F:endonuclease activity"/>
    <property type="evidence" value="ECO:0007669"/>
    <property type="project" value="UniProtKB-KW"/>
</dbReference>
<keyword evidence="8" id="KW-1185">Reference proteome</keyword>
<evidence type="ECO:0000256" key="1">
    <source>
        <dbReference type="ARBA" id="ARBA00006429"/>
    </source>
</evidence>
<dbReference type="EMBL" id="JBEPMO010000007">
    <property type="protein sequence ID" value="MET3731863.1"/>
    <property type="molecule type" value="Genomic_DNA"/>
</dbReference>